<protein>
    <submittedName>
        <fullName evidence="1">WG repeat-containing protein</fullName>
    </submittedName>
</protein>
<organism evidence="1 2">
    <name type="scientific">Taklimakanibacter albus</name>
    <dbReference type="NCBI Taxonomy" id="2800327"/>
    <lineage>
        <taxon>Bacteria</taxon>
        <taxon>Pseudomonadati</taxon>
        <taxon>Pseudomonadota</taxon>
        <taxon>Alphaproteobacteria</taxon>
        <taxon>Hyphomicrobiales</taxon>
        <taxon>Aestuariivirgaceae</taxon>
        <taxon>Taklimakanibacter</taxon>
    </lineage>
</organism>
<accession>A0ACC5R7W6</accession>
<gene>
    <name evidence="1" type="ORF">JHL16_20280</name>
</gene>
<evidence type="ECO:0000313" key="1">
    <source>
        <dbReference type="EMBL" id="MBK1868705.1"/>
    </source>
</evidence>
<reference evidence="1" key="1">
    <citation type="submission" date="2021-01" db="EMBL/GenBank/DDBJ databases">
        <authorList>
            <person name="Sun Q."/>
        </authorList>
    </citation>
    <scope>NUCLEOTIDE SEQUENCE</scope>
    <source>
        <strain evidence="1">YIM B02566</strain>
    </source>
</reference>
<dbReference type="Proteomes" id="UP000616151">
    <property type="component" value="Unassembled WGS sequence"/>
</dbReference>
<name>A0ACC5R7W6_9HYPH</name>
<sequence length="387" mass="42302">MRLSLLVPFLICLALPAAAEGSEELVKFLKPVAADANVHVLCKKEQECGLMNSAGELILEQTYRRLVVGPSSPGIPRQVIAEPVGGKTGIFDLTGKWLLQPGSDYEEMGYLRNNRIAVKREGKWGYVDGRGKMVIPPQFESAGDFLTTAAIVRGRDNLGLIDVNGTPLTPHKYIKIGDFVDGVAEFMDADVVAGLIDLKGKEIVTGYTVTGPLSEGLAMAFKSNKEQGYIDRTGKWVIKSKFGVRGDFSEGLAIVDAKGKRGYMARNGKLAIPFKYDSAKAFSNGVASVAQKRKWGVIDRKGRFLVKPELDYIDSFVNDIARANRGGSLDEYGMSEGAEGLWGVIDKSGKWIIEPQYESLEINGDLIKAWKGGYHYFALDGRPIQVN</sequence>
<evidence type="ECO:0000313" key="2">
    <source>
        <dbReference type="Proteomes" id="UP000616151"/>
    </source>
</evidence>
<proteinExistence type="predicted"/>
<comment type="caution">
    <text evidence="1">The sequence shown here is derived from an EMBL/GenBank/DDBJ whole genome shotgun (WGS) entry which is preliminary data.</text>
</comment>
<keyword evidence="2" id="KW-1185">Reference proteome</keyword>
<dbReference type="EMBL" id="JAENHL010000007">
    <property type="protein sequence ID" value="MBK1868705.1"/>
    <property type="molecule type" value="Genomic_DNA"/>
</dbReference>